<keyword evidence="5 7" id="KW-1133">Transmembrane helix</keyword>
<accession>A0A0L0W755</accession>
<dbReference type="EMBL" id="LGSS01000019">
    <property type="protein sequence ID" value="KNF07311.1"/>
    <property type="molecule type" value="Genomic_DNA"/>
</dbReference>
<dbReference type="STRING" id="1503.CLPU_19c00470"/>
<dbReference type="Pfam" id="PF00528">
    <property type="entry name" value="BPD_transp_1"/>
    <property type="match status" value="1"/>
</dbReference>
<organism evidence="9 10">
    <name type="scientific">Gottschalkia purinilytica</name>
    <name type="common">Clostridium purinilyticum</name>
    <dbReference type="NCBI Taxonomy" id="1503"/>
    <lineage>
        <taxon>Bacteria</taxon>
        <taxon>Bacillati</taxon>
        <taxon>Bacillota</taxon>
        <taxon>Tissierellia</taxon>
        <taxon>Tissierellales</taxon>
        <taxon>Gottschalkiaceae</taxon>
        <taxon>Gottschalkia</taxon>
    </lineage>
</organism>
<dbReference type="RefSeq" id="WP_050378539.1">
    <property type="nucleotide sequence ID" value="NZ_LGSS01000019.1"/>
</dbReference>
<dbReference type="CDD" id="cd06261">
    <property type="entry name" value="TM_PBP2"/>
    <property type="match status" value="1"/>
</dbReference>
<dbReference type="InterPro" id="IPR000515">
    <property type="entry name" value="MetI-like"/>
</dbReference>
<evidence type="ECO:0000256" key="7">
    <source>
        <dbReference type="RuleBase" id="RU363032"/>
    </source>
</evidence>
<keyword evidence="4 7" id="KW-0812">Transmembrane</keyword>
<keyword evidence="6 7" id="KW-0472">Membrane</keyword>
<dbReference type="InterPro" id="IPR035906">
    <property type="entry name" value="MetI-like_sf"/>
</dbReference>
<comment type="similarity">
    <text evidence="7">Belongs to the binding-protein-dependent transport system permease family.</text>
</comment>
<evidence type="ECO:0000313" key="10">
    <source>
        <dbReference type="Proteomes" id="UP000037267"/>
    </source>
</evidence>
<dbReference type="AlphaFoldDB" id="A0A0L0W755"/>
<keyword evidence="3" id="KW-1003">Cell membrane</keyword>
<feature type="domain" description="ABC transmembrane type-1" evidence="8">
    <location>
        <begin position="95"/>
        <end position="301"/>
    </location>
</feature>
<dbReference type="InterPro" id="IPR045621">
    <property type="entry name" value="BPD_transp_1_N"/>
</dbReference>
<gene>
    <name evidence="9" type="ORF">CLPU_19c00470</name>
</gene>
<feature type="transmembrane region" description="Helical" evidence="7">
    <location>
        <begin position="99"/>
        <end position="122"/>
    </location>
</feature>
<reference evidence="10" key="1">
    <citation type="submission" date="2015-07" db="EMBL/GenBank/DDBJ databases">
        <title>Draft genome sequence of the purine-degrading Gottschalkia purinilyticum DSM 1384 (formerly Clostridium purinilyticum).</title>
        <authorList>
            <person name="Poehlein A."/>
            <person name="Schiel-Bengelsdorf B."/>
            <person name="Bengelsdorf F.R."/>
            <person name="Daniel R."/>
            <person name="Duerre P."/>
        </authorList>
    </citation>
    <scope>NUCLEOTIDE SEQUENCE [LARGE SCALE GENOMIC DNA]</scope>
    <source>
        <strain evidence="10">DSM 1384</strain>
    </source>
</reference>
<dbReference type="Proteomes" id="UP000037267">
    <property type="component" value="Unassembled WGS sequence"/>
</dbReference>
<dbReference type="GO" id="GO:0055085">
    <property type="term" value="P:transmembrane transport"/>
    <property type="evidence" value="ECO:0007669"/>
    <property type="project" value="InterPro"/>
</dbReference>
<evidence type="ECO:0000256" key="5">
    <source>
        <dbReference type="ARBA" id="ARBA00022989"/>
    </source>
</evidence>
<evidence type="ECO:0000259" key="8">
    <source>
        <dbReference type="PROSITE" id="PS50928"/>
    </source>
</evidence>
<sequence>MKKTIVKRVLQSIPILIAISIISFFLIQLSPGDPINSFITPEMSERQVMTIRKDLGLDKPITVQYFYWVKNLLKGNLGYSYVNNQSVLDQILERLPATIGLMGTSLVIAIVVSIPLGIISAIHKNKFIDKLISNISYIGISIPSFWFGIILIYIFSSKLKMLPSMGMRTIGVDSITDLIRHGIMPTLVLSFMDIAVFTRYIRSSVIEQLKEGYVVTGYSKGLSRKYVLYFHILKNSLLPIITILGMSLPRLVTGAIITETIFGWPGIGRLGVSAVFSFDYPVIMATTMISSILLLTGNLIADIAYYFVDPRIRY</sequence>
<dbReference type="GO" id="GO:0005886">
    <property type="term" value="C:plasma membrane"/>
    <property type="evidence" value="ECO:0007669"/>
    <property type="project" value="UniProtKB-SubCell"/>
</dbReference>
<comment type="caution">
    <text evidence="9">The sequence shown here is derived from an EMBL/GenBank/DDBJ whole genome shotgun (WGS) entry which is preliminary data.</text>
</comment>
<dbReference type="PROSITE" id="PS50928">
    <property type="entry name" value="ABC_TM1"/>
    <property type="match status" value="1"/>
</dbReference>
<name>A0A0L0W755_GOTPU</name>
<evidence type="ECO:0000256" key="2">
    <source>
        <dbReference type="ARBA" id="ARBA00022448"/>
    </source>
</evidence>
<dbReference type="Pfam" id="PF19300">
    <property type="entry name" value="BPD_transp_1_N"/>
    <property type="match status" value="1"/>
</dbReference>
<dbReference type="SUPFAM" id="SSF161098">
    <property type="entry name" value="MetI-like"/>
    <property type="match status" value="1"/>
</dbReference>
<evidence type="ECO:0000256" key="6">
    <source>
        <dbReference type="ARBA" id="ARBA00023136"/>
    </source>
</evidence>
<feature type="transmembrane region" description="Helical" evidence="7">
    <location>
        <begin position="282"/>
        <end position="308"/>
    </location>
</feature>
<keyword evidence="10" id="KW-1185">Reference proteome</keyword>
<evidence type="ECO:0000256" key="3">
    <source>
        <dbReference type="ARBA" id="ARBA00022475"/>
    </source>
</evidence>
<dbReference type="PANTHER" id="PTHR43163">
    <property type="entry name" value="DIPEPTIDE TRANSPORT SYSTEM PERMEASE PROTEIN DPPB-RELATED"/>
    <property type="match status" value="1"/>
</dbReference>
<dbReference type="OrthoDB" id="24153at2"/>
<feature type="transmembrane region" description="Helical" evidence="7">
    <location>
        <begin position="182"/>
        <end position="201"/>
    </location>
</feature>
<dbReference type="Gene3D" id="1.10.3720.10">
    <property type="entry name" value="MetI-like"/>
    <property type="match status" value="1"/>
</dbReference>
<feature type="transmembrane region" description="Helical" evidence="7">
    <location>
        <begin position="12"/>
        <end position="30"/>
    </location>
</feature>
<dbReference type="PANTHER" id="PTHR43163:SF6">
    <property type="entry name" value="DIPEPTIDE TRANSPORT SYSTEM PERMEASE PROTEIN DPPB-RELATED"/>
    <property type="match status" value="1"/>
</dbReference>
<keyword evidence="2 7" id="KW-0813">Transport</keyword>
<dbReference type="PATRIC" id="fig|1503.3.peg.859"/>
<comment type="subcellular location">
    <subcellularLocation>
        <location evidence="1 7">Cell membrane</location>
        <topology evidence="1 7">Multi-pass membrane protein</topology>
    </subcellularLocation>
</comment>
<evidence type="ECO:0000313" key="9">
    <source>
        <dbReference type="EMBL" id="KNF07311.1"/>
    </source>
</evidence>
<evidence type="ECO:0000256" key="1">
    <source>
        <dbReference type="ARBA" id="ARBA00004651"/>
    </source>
</evidence>
<evidence type="ECO:0000256" key="4">
    <source>
        <dbReference type="ARBA" id="ARBA00022692"/>
    </source>
</evidence>
<feature type="transmembrane region" description="Helical" evidence="7">
    <location>
        <begin position="134"/>
        <end position="155"/>
    </location>
</feature>
<feature type="transmembrane region" description="Helical" evidence="7">
    <location>
        <begin position="237"/>
        <end position="262"/>
    </location>
</feature>
<protein>
    <submittedName>
        <fullName evidence="9">Peptide ABC transporter permease protein</fullName>
    </submittedName>
</protein>
<proteinExistence type="inferred from homology"/>